<accession>A0A420GQ60</accession>
<protein>
    <submittedName>
        <fullName evidence="1">Uncharacterized protein</fullName>
    </submittedName>
</protein>
<dbReference type="RefSeq" id="WP_120344527.1">
    <property type="nucleotide sequence ID" value="NZ_MCAS01000011.1"/>
</dbReference>
<proteinExistence type="predicted"/>
<evidence type="ECO:0000313" key="1">
    <source>
        <dbReference type="EMBL" id="RKF47083.1"/>
    </source>
</evidence>
<dbReference type="EMBL" id="MCAS01000011">
    <property type="protein sequence ID" value="RKF47083.1"/>
    <property type="molecule type" value="Genomic_DNA"/>
</dbReference>
<organism evidence="1 2">
    <name type="scientific">Paraburkholderia fungorum</name>
    <dbReference type="NCBI Taxonomy" id="134537"/>
    <lineage>
        <taxon>Bacteria</taxon>
        <taxon>Pseudomonadati</taxon>
        <taxon>Pseudomonadota</taxon>
        <taxon>Betaproteobacteria</taxon>
        <taxon>Burkholderiales</taxon>
        <taxon>Burkholderiaceae</taxon>
        <taxon>Paraburkholderia</taxon>
    </lineage>
</organism>
<dbReference type="Proteomes" id="UP000283709">
    <property type="component" value="Unassembled WGS sequence"/>
</dbReference>
<gene>
    <name evidence="1" type="ORF">BCY88_24315</name>
</gene>
<comment type="caution">
    <text evidence="1">The sequence shown here is derived from an EMBL/GenBank/DDBJ whole genome shotgun (WGS) entry which is preliminary data.</text>
</comment>
<sequence>MIYEYDLSVVLPRLTGSLREILDAELAGGNVIVEISSSWPMPNVNVWLKSPLGQKYARDYPSLEYTYLGDAMNWLEHYIDIEAGAMVAAKC</sequence>
<dbReference type="OrthoDB" id="8757342at2"/>
<dbReference type="AlphaFoldDB" id="A0A420GQ60"/>
<reference evidence="1 2" key="1">
    <citation type="submission" date="2016-07" db="EMBL/GenBank/DDBJ databases">
        <title>Genome analysis of Burkholderia fungorum ES3-20.</title>
        <authorList>
            <person name="Xu D."/>
            <person name="Yao R."/>
            <person name="Zheng S."/>
        </authorList>
    </citation>
    <scope>NUCLEOTIDE SEQUENCE [LARGE SCALE GENOMIC DNA]</scope>
    <source>
        <strain evidence="1 2">ES3-20</strain>
    </source>
</reference>
<evidence type="ECO:0000313" key="2">
    <source>
        <dbReference type="Proteomes" id="UP000283709"/>
    </source>
</evidence>
<name>A0A420GQ60_9BURK</name>